<feature type="transmembrane region" description="Helical" evidence="1">
    <location>
        <begin position="99"/>
        <end position="116"/>
    </location>
</feature>
<dbReference type="AlphaFoldDB" id="A0A644U4F2"/>
<feature type="transmembrane region" description="Helical" evidence="1">
    <location>
        <begin position="7"/>
        <end position="23"/>
    </location>
</feature>
<dbReference type="Pfam" id="PF19529">
    <property type="entry name" value="DUF6057"/>
    <property type="match status" value="1"/>
</dbReference>
<feature type="transmembrane region" description="Helical" evidence="1">
    <location>
        <begin position="261"/>
        <end position="279"/>
    </location>
</feature>
<feature type="transmembrane region" description="Helical" evidence="1">
    <location>
        <begin position="230"/>
        <end position="249"/>
    </location>
</feature>
<feature type="transmembrane region" description="Helical" evidence="1">
    <location>
        <begin position="68"/>
        <end position="93"/>
    </location>
</feature>
<gene>
    <name evidence="2" type="ORF">SDC9_19607</name>
</gene>
<dbReference type="EMBL" id="VSSQ01000076">
    <property type="protein sequence ID" value="MPL73801.1"/>
    <property type="molecule type" value="Genomic_DNA"/>
</dbReference>
<reference evidence="2" key="1">
    <citation type="submission" date="2019-08" db="EMBL/GenBank/DDBJ databases">
        <authorList>
            <person name="Kucharzyk K."/>
            <person name="Murdoch R.W."/>
            <person name="Higgins S."/>
            <person name="Loffler F."/>
        </authorList>
    </citation>
    <scope>NUCLEOTIDE SEQUENCE</scope>
</reference>
<comment type="caution">
    <text evidence="2">The sequence shown here is derived from an EMBL/GenBank/DDBJ whole genome shotgun (WGS) entry which is preliminary data.</text>
</comment>
<feature type="transmembrane region" description="Helical" evidence="1">
    <location>
        <begin position="123"/>
        <end position="142"/>
    </location>
</feature>
<feature type="transmembrane region" description="Helical" evidence="1">
    <location>
        <begin position="186"/>
        <end position="210"/>
    </location>
</feature>
<protein>
    <submittedName>
        <fullName evidence="2">Uncharacterized protein</fullName>
    </submittedName>
</protein>
<evidence type="ECO:0000313" key="2">
    <source>
        <dbReference type="EMBL" id="MPL73801.1"/>
    </source>
</evidence>
<evidence type="ECO:0000256" key="1">
    <source>
        <dbReference type="SAM" id="Phobius"/>
    </source>
</evidence>
<sequence>MKPHRFDNLILIGLFVAGSFLYFDLHYRYWYHFMEQFVLFLYTNAYFSDLIHTPGGLTEYLNGALMQFFVLPHVAPAILALVSGLIAVSALLFYRRCGYLFSALWCLVPGFLFWIFPPESLSVPISLLTGLVVALGYTYSLAGYRRFLLAAGLLTACYLLAAPAHLLAALLMGFYEISKPGNKQKFVTALAFLAFALLLPLLAMRTLFVVPMEEAFFSRYLYHPEYPQPLSFRIIGCSLPLLSILLYGLRKWQSGFKYSRSLCYLLLTGGIALGILYGSRPIEQTYRYDYYARTGNWQKIIDHAGKHPVKDLNALVYLNLALSHTNQLGNRQFDFPQAGLSGLIPQDPVTRLDLIAASEVAWQIGHINSSQRYAFVGVLSSERRVQSRLMTRLVETYLVNEEYGAAQKYITILENTLFYRDWARKMRSLLKEDTAGKTPWITEKRKVNVVTDNPFDPAKALPNALGYLLDDHPDNRPALEYALSYLLLYKDLTAFMQYMQSAKSMYTKLPIHYQEAICIYYATVESNPEAFSSYGIDRTVYERFIKFCSVAANGPKALQQEFGNTYYYYAQFEETPQRN</sequence>
<organism evidence="2">
    <name type="scientific">bioreactor metagenome</name>
    <dbReference type="NCBI Taxonomy" id="1076179"/>
    <lineage>
        <taxon>unclassified sequences</taxon>
        <taxon>metagenomes</taxon>
        <taxon>ecological metagenomes</taxon>
    </lineage>
</organism>
<feature type="transmembrane region" description="Helical" evidence="1">
    <location>
        <begin position="148"/>
        <end position="174"/>
    </location>
</feature>
<keyword evidence="1" id="KW-0812">Transmembrane</keyword>
<keyword evidence="1" id="KW-0472">Membrane</keyword>
<proteinExistence type="predicted"/>
<dbReference type="InterPro" id="IPR045692">
    <property type="entry name" value="DUF6057"/>
</dbReference>
<keyword evidence="1" id="KW-1133">Transmembrane helix</keyword>
<accession>A0A644U4F2</accession>
<name>A0A644U4F2_9ZZZZ</name>